<organism evidence="1 2">
    <name type="scientific">Spirosoma fluviale</name>
    <dbReference type="NCBI Taxonomy" id="1597977"/>
    <lineage>
        <taxon>Bacteria</taxon>
        <taxon>Pseudomonadati</taxon>
        <taxon>Bacteroidota</taxon>
        <taxon>Cytophagia</taxon>
        <taxon>Cytophagales</taxon>
        <taxon>Cytophagaceae</taxon>
        <taxon>Spirosoma</taxon>
    </lineage>
</organism>
<proteinExistence type="predicted"/>
<accession>A0A286GQN7</accession>
<dbReference type="EMBL" id="OCNH01000007">
    <property type="protein sequence ID" value="SOD97812.1"/>
    <property type="molecule type" value="Genomic_DNA"/>
</dbReference>
<gene>
    <name evidence="1" type="ORF">SAMN06269250_5929</name>
</gene>
<dbReference type="Proteomes" id="UP000219452">
    <property type="component" value="Unassembled WGS sequence"/>
</dbReference>
<sequence>MSLPYTYSAELGYQAPDIEPIPTPPFIPVPMFGTGLLSRAIQNLQGSIQELLKLTGLPVEAHNKRSSMLPVLANELLKITAIQPVVSQFVVDAMPGLQQAQANLEANTNLDQVVAAISRVGTLAGALKQGVDDLSSDINATHTQIIDLITSLAPLKKQIQNQQIHLQGELEAEENKLKNPWIVPSYWLVEEIRNQIRFMEAYSVSLKESERSLTSMVADFSGVINQISYVSNAVHIVASEDAHVIDDLKNTQGDQLIARIYLMTTISQLQTLETDAS</sequence>
<name>A0A286GQN7_9BACT</name>
<dbReference type="AlphaFoldDB" id="A0A286GQN7"/>
<evidence type="ECO:0000313" key="1">
    <source>
        <dbReference type="EMBL" id="SOD97812.1"/>
    </source>
</evidence>
<keyword evidence="2" id="KW-1185">Reference proteome</keyword>
<dbReference type="RefSeq" id="WP_097130976.1">
    <property type="nucleotide sequence ID" value="NZ_OCNH01000007.1"/>
</dbReference>
<reference evidence="2" key="1">
    <citation type="submission" date="2017-09" db="EMBL/GenBank/DDBJ databases">
        <authorList>
            <person name="Varghese N."/>
            <person name="Submissions S."/>
        </authorList>
    </citation>
    <scope>NUCLEOTIDE SEQUENCE [LARGE SCALE GENOMIC DNA]</scope>
    <source>
        <strain evidence="2">DSM 29961</strain>
    </source>
</reference>
<protein>
    <submittedName>
        <fullName evidence="1">Uncharacterized protein</fullName>
    </submittedName>
</protein>
<evidence type="ECO:0000313" key="2">
    <source>
        <dbReference type="Proteomes" id="UP000219452"/>
    </source>
</evidence>